<dbReference type="CDD" id="cd00093">
    <property type="entry name" value="HTH_XRE"/>
    <property type="match status" value="1"/>
</dbReference>
<keyword evidence="1" id="KW-0805">Transcription regulation</keyword>
<dbReference type="CDD" id="cd06529">
    <property type="entry name" value="S24_LexA-like"/>
    <property type="match status" value="1"/>
</dbReference>
<dbReference type="InterPro" id="IPR036286">
    <property type="entry name" value="LexA/Signal_pep-like_sf"/>
</dbReference>
<dbReference type="InterPro" id="IPR039418">
    <property type="entry name" value="LexA-like"/>
</dbReference>
<dbReference type="InterPro" id="IPR001387">
    <property type="entry name" value="Cro/C1-type_HTH"/>
</dbReference>
<comment type="caution">
    <text evidence="5">The sequence shown here is derived from an EMBL/GenBank/DDBJ whole genome shotgun (WGS) entry which is preliminary data.</text>
</comment>
<proteinExistence type="predicted"/>
<evidence type="ECO:0000256" key="3">
    <source>
        <dbReference type="ARBA" id="ARBA00023163"/>
    </source>
</evidence>
<dbReference type="Gene3D" id="1.10.260.40">
    <property type="entry name" value="lambda repressor-like DNA-binding domains"/>
    <property type="match status" value="1"/>
</dbReference>
<evidence type="ECO:0000256" key="2">
    <source>
        <dbReference type="ARBA" id="ARBA00023125"/>
    </source>
</evidence>
<evidence type="ECO:0000259" key="4">
    <source>
        <dbReference type="Pfam" id="PF00717"/>
    </source>
</evidence>
<dbReference type="EMBL" id="NFZT01000001">
    <property type="protein sequence ID" value="OWV32922.1"/>
    <property type="molecule type" value="Genomic_DNA"/>
</dbReference>
<protein>
    <recommendedName>
        <fullName evidence="4">Peptidase S24/S26A/S26B/S26C domain-containing protein</fullName>
    </recommendedName>
</protein>
<dbReference type="Gene3D" id="2.10.109.10">
    <property type="entry name" value="Umud Fragment, subunit A"/>
    <property type="match status" value="1"/>
</dbReference>
<keyword evidence="3" id="KW-0804">Transcription</keyword>
<dbReference type="AlphaFoldDB" id="A0A219B3G7"/>
<dbReference type="SUPFAM" id="SSF51306">
    <property type="entry name" value="LexA/Signal peptidase"/>
    <property type="match status" value="1"/>
</dbReference>
<dbReference type="SUPFAM" id="SSF47413">
    <property type="entry name" value="lambda repressor-like DNA-binding domains"/>
    <property type="match status" value="1"/>
</dbReference>
<evidence type="ECO:0000313" key="6">
    <source>
        <dbReference type="Proteomes" id="UP000198462"/>
    </source>
</evidence>
<dbReference type="PANTHER" id="PTHR40661:SF3">
    <property type="entry name" value="FELS-1 PROPHAGE TRANSCRIPTIONAL REGULATOR"/>
    <property type="match status" value="1"/>
</dbReference>
<evidence type="ECO:0000313" key="5">
    <source>
        <dbReference type="EMBL" id="OWV32922.1"/>
    </source>
</evidence>
<reference evidence="6" key="1">
    <citation type="submission" date="2017-05" db="EMBL/GenBank/DDBJ databases">
        <authorList>
            <person name="Lin X."/>
        </authorList>
    </citation>
    <scope>NUCLEOTIDE SEQUENCE [LARGE SCALE GENOMIC DNA]</scope>
    <source>
        <strain evidence="6">JLT2012</strain>
    </source>
</reference>
<name>A0A219B3G7_9SPHN</name>
<keyword evidence="6" id="KW-1185">Reference proteome</keyword>
<feature type="domain" description="Peptidase S24/S26A/S26B/S26C" evidence="4">
    <location>
        <begin position="137"/>
        <end position="257"/>
    </location>
</feature>
<dbReference type="InterPro" id="IPR010982">
    <property type="entry name" value="Lambda_DNA-bd_dom_sf"/>
</dbReference>
<organism evidence="5 6">
    <name type="scientific">Pacificimonas flava</name>
    <dbReference type="NCBI Taxonomy" id="1234595"/>
    <lineage>
        <taxon>Bacteria</taxon>
        <taxon>Pseudomonadati</taxon>
        <taxon>Pseudomonadota</taxon>
        <taxon>Alphaproteobacteria</taxon>
        <taxon>Sphingomonadales</taxon>
        <taxon>Sphingosinicellaceae</taxon>
        <taxon>Pacificimonas</taxon>
    </lineage>
</organism>
<dbReference type="Proteomes" id="UP000198462">
    <property type="component" value="Unassembled WGS sequence"/>
</dbReference>
<dbReference type="GO" id="GO:0003677">
    <property type="term" value="F:DNA binding"/>
    <property type="evidence" value="ECO:0007669"/>
    <property type="project" value="UniProtKB-KW"/>
</dbReference>
<dbReference type="OrthoDB" id="6867563at2"/>
<keyword evidence="2" id="KW-0238">DNA-binding</keyword>
<gene>
    <name evidence="5" type="ORF">B5C34_05270</name>
</gene>
<dbReference type="Pfam" id="PF00717">
    <property type="entry name" value="Peptidase_S24"/>
    <property type="match status" value="1"/>
</dbReference>
<dbReference type="PANTHER" id="PTHR40661">
    <property type="match status" value="1"/>
</dbReference>
<evidence type="ECO:0000256" key="1">
    <source>
        <dbReference type="ARBA" id="ARBA00023015"/>
    </source>
</evidence>
<dbReference type="InterPro" id="IPR015927">
    <property type="entry name" value="Peptidase_S24_S26A/B/C"/>
</dbReference>
<accession>A0A219B3G7</accession>
<sequence length="264" mass="28966">MRRWRIAATISSGSLCPVGKEKAFSMIRETVFSKSGTSASDFPEIRKDALREFGARLDRTMTLAGGKKAVAERTGTSLSALYRYANGEASPSVVLTAEIAEMGEVDLHWLLTGAGTMEGDSDPESGKFFPVPRIELEAAAGDGRVVDRPEVMEELAFRADWLRSKFGDPSKLEVLTVRGDSQEPLLHDGQIIMIHRGLTAIDEGLFVVSIDDMLLIKRLQLTRPGQLQLKSANESYDPIVIDLKADADAFRIIGKVVWTARTLI</sequence>